<organism evidence="2 3">
    <name type="scientific">Verticillium nonalfalfae</name>
    <dbReference type="NCBI Taxonomy" id="1051616"/>
    <lineage>
        <taxon>Eukaryota</taxon>
        <taxon>Fungi</taxon>
        <taxon>Dikarya</taxon>
        <taxon>Ascomycota</taxon>
        <taxon>Pezizomycotina</taxon>
        <taxon>Sordariomycetes</taxon>
        <taxon>Hypocreomycetidae</taxon>
        <taxon>Glomerellales</taxon>
        <taxon>Plectosphaerellaceae</taxon>
        <taxon>Verticillium</taxon>
    </lineage>
</organism>
<protein>
    <submittedName>
        <fullName evidence="2">Uncharacterized protein</fullName>
    </submittedName>
</protein>
<proteinExistence type="predicted"/>
<reference evidence="2 3" key="1">
    <citation type="submission" date="2018-10" db="EMBL/GenBank/DDBJ databases">
        <title>Genome sequence of Verticillium nonalfalfae VnAa140.</title>
        <authorList>
            <person name="Stajich J.E."/>
            <person name="Kasson M.T."/>
        </authorList>
    </citation>
    <scope>NUCLEOTIDE SEQUENCE [LARGE SCALE GENOMIC DNA]</scope>
    <source>
        <strain evidence="2 3">VnAa140</strain>
    </source>
</reference>
<feature type="compositionally biased region" description="Basic and acidic residues" evidence="1">
    <location>
        <begin position="287"/>
        <end position="301"/>
    </location>
</feature>
<feature type="compositionally biased region" description="Gly residues" evidence="1">
    <location>
        <begin position="417"/>
        <end position="431"/>
    </location>
</feature>
<feature type="compositionally biased region" description="Basic and acidic residues" evidence="1">
    <location>
        <begin position="358"/>
        <end position="371"/>
    </location>
</feature>
<dbReference type="RefSeq" id="XP_028493910.1">
    <property type="nucleotide sequence ID" value="XM_028642274.1"/>
</dbReference>
<feature type="compositionally biased region" description="Basic and acidic residues" evidence="1">
    <location>
        <begin position="308"/>
        <end position="349"/>
    </location>
</feature>
<feature type="compositionally biased region" description="Basic and acidic residues" evidence="1">
    <location>
        <begin position="486"/>
        <end position="495"/>
    </location>
</feature>
<dbReference type="GeneID" id="39611869"/>
<evidence type="ECO:0000256" key="1">
    <source>
        <dbReference type="SAM" id="MobiDB-lite"/>
    </source>
</evidence>
<dbReference type="AlphaFoldDB" id="A0A3M9Y6X4"/>
<evidence type="ECO:0000313" key="3">
    <source>
        <dbReference type="Proteomes" id="UP000267145"/>
    </source>
</evidence>
<dbReference type="Proteomes" id="UP000267145">
    <property type="component" value="Unassembled WGS sequence"/>
</dbReference>
<dbReference type="STRING" id="1051616.A0A3M9Y6X4"/>
<comment type="caution">
    <text evidence="2">The sequence shown here is derived from an EMBL/GenBank/DDBJ whole genome shotgun (WGS) entry which is preliminary data.</text>
</comment>
<feature type="compositionally biased region" description="Low complexity" evidence="1">
    <location>
        <begin position="180"/>
        <end position="214"/>
    </location>
</feature>
<feature type="region of interest" description="Disordered" evidence="1">
    <location>
        <begin position="287"/>
        <end position="495"/>
    </location>
</feature>
<feature type="compositionally biased region" description="Polar residues" evidence="1">
    <location>
        <begin position="440"/>
        <end position="452"/>
    </location>
</feature>
<gene>
    <name evidence="2" type="ORF">D7B24_008180</name>
</gene>
<dbReference type="EMBL" id="RBVV01000070">
    <property type="protein sequence ID" value="RNJ55752.1"/>
    <property type="molecule type" value="Genomic_DNA"/>
</dbReference>
<name>A0A3M9Y6X4_9PEZI</name>
<evidence type="ECO:0000313" key="2">
    <source>
        <dbReference type="EMBL" id="RNJ55752.1"/>
    </source>
</evidence>
<sequence>MSSSCANRANRVLPWVAGLQSHVLPKRVGSRNATTLDRLSSFTTTSHWDLCLAADSVFINLSTADRTVNIAAAMDDQFGGRTDDDLFSDDFEPLTNAVTEVPPPPAPVIAPAQGAPPTKAVEIPAGKPHRSPAPAPVKAKPVVKGLAHSKYSDKPAPRPPRQPAANSPSNAGKPSTHQKPAVNSPAASQPAASQEAPNREASSPSPAAQPGSASNDTAPPPSAPTGPSAGTNAPRAGKKPSGAALPGQNTALKSESRIKSGANPRTKLTEGELTERLEKMAILSAEKARKHELSEADERTHAAAYAHGMEEAKKKKAAEAERRKRGEEERRRMDAERAKNRERKLKAMENKTGGWDQGKIEEQEQEREFRGAHGGIRGARGADSLAGSRYARNNVDQGGGDLAGDENYRGRGRGRGRGGSNRGRGGRGGNLNGRDEAGASASTPSQATNKPIVNTADFPALPSVDSKFSPDSPTGPLNWGEEMESLDAKLAGKDQ</sequence>
<feature type="region of interest" description="Disordered" evidence="1">
    <location>
        <begin position="99"/>
        <end position="275"/>
    </location>
</feature>
<accession>A0A3M9Y6X4</accession>
<keyword evidence="3" id="KW-1185">Reference proteome</keyword>